<keyword evidence="3" id="KW-0378">Hydrolase</keyword>
<feature type="compositionally biased region" description="Low complexity" evidence="5">
    <location>
        <begin position="492"/>
        <end position="505"/>
    </location>
</feature>
<dbReference type="GO" id="GO:0006508">
    <property type="term" value="P:proteolysis"/>
    <property type="evidence" value="ECO:0007669"/>
    <property type="project" value="UniProtKB-KW"/>
</dbReference>
<keyword evidence="4" id="KW-0539">Nucleus</keyword>
<dbReference type="InterPro" id="IPR038765">
    <property type="entry name" value="Papain-like_cys_pep_sf"/>
</dbReference>
<dbReference type="InterPro" id="IPR003653">
    <property type="entry name" value="Peptidase_C48_C"/>
</dbReference>
<dbReference type="SUPFAM" id="SSF54001">
    <property type="entry name" value="Cysteine proteinases"/>
    <property type="match status" value="1"/>
</dbReference>
<feature type="domain" description="Ubiquitin-like protease family profile" evidence="6">
    <location>
        <begin position="531"/>
        <end position="760"/>
    </location>
</feature>
<evidence type="ECO:0000256" key="5">
    <source>
        <dbReference type="SAM" id="MobiDB-lite"/>
    </source>
</evidence>
<gene>
    <name evidence="7" type="ORF">HKW66_Vig0004010</name>
</gene>
<dbReference type="Gene3D" id="3.40.395.10">
    <property type="entry name" value="Adenoviral Proteinase, Chain A"/>
    <property type="match status" value="1"/>
</dbReference>
<dbReference type="PROSITE" id="PS50600">
    <property type="entry name" value="ULP_PROTEASE"/>
    <property type="match status" value="1"/>
</dbReference>
<proteinExistence type="inferred from homology"/>
<evidence type="ECO:0000256" key="4">
    <source>
        <dbReference type="ARBA" id="ARBA00023242"/>
    </source>
</evidence>
<name>A0A8T0LCC5_PHAAN</name>
<reference evidence="7 8" key="1">
    <citation type="submission" date="2020-05" db="EMBL/GenBank/DDBJ databases">
        <title>Vigna angularis (adzuki bean) Var. LongXiaoDou No. 4 denovo assembly.</title>
        <authorList>
            <person name="Xiang H."/>
        </authorList>
    </citation>
    <scope>NUCLEOTIDE SEQUENCE [LARGE SCALE GENOMIC DNA]</scope>
    <source>
        <tissue evidence="7">Leaf</tissue>
    </source>
</reference>
<feature type="region of interest" description="Disordered" evidence="5">
    <location>
        <begin position="161"/>
        <end position="184"/>
    </location>
</feature>
<dbReference type="PANTHER" id="PTHR12802">
    <property type="entry name" value="SWI/SNF COMPLEX-RELATED"/>
    <property type="match status" value="1"/>
</dbReference>
<dbReference type="GO" id="GO:0008234">
    <property type="term" value="F:cysteine-type peptidase activity"/>
    <property type="evidence" value="ECO:0007669"/>
    <property type="project" value="InterPro"/>
</dbReference>
<feature type="region of interest" description="Disordered" evidence="5">
    <location>
        <begin position="113"/>
        <end position="144"/>
    </location>
</feature>
<feature type="region of interest" description="Disordered" evidence="5">
    <location>
        <begin position="33"/>
        <end position="65"/>
    </location>
</feature>
<accession>A0A8T0LCC5</accession>
<evidence type="ECO:0000256" key="1">
    <source>
        <dbReference type="ARBA" id="ARBA00005234"/>
    </source>
</evidence>
<protein>
    <submittedName>
        <fullName evidence="7">Protein REVEILLE 6</fullName>
    </submittedName>
</protein>
<dbReference type="PANTHER" id="PTHR12802:SF167">
    <property type="entry name" value="PROTEIN REVEILLE 5"/>
    <property type="match status" value="1"/>
</dbReference>
<dbReference type="AlphaFoldDB" id="A0A8T0LCC5"/>
<feature type="region of interest" description="Disordered" evidence="5">
    <location>
        <begin position="488"/>
        <end position="527"/>
    </location>
</feature>
<comment type="similarity">
    <text evidence="1">Belongs to the peptidase C48 family.</text>
</comment>
<dbReference type="EMBL" id="JABFOF010000001">
    <property type="protein sequence ID" value="KAG2409736.1"/>
    <property type="molecule type" value="Genomic_DNA"/>
</dbReference>
<evidence type="ECO:0000256" key="3">
    <source>
        <dbReference type="ARBA" id="ARBA00022801"/>
    </source>
</evidence>
<comment type="caution">
    <text evidence="7">The sequence shown here is derived from an EMBL/GenBank/DDBJ whole genome shotgun (WGS) entry which is preliminary data.</text>
</comment>
<feature type="compositionally biased region" description="Acidic residues" evidence="5">
    <location>
        <begin position="511"/>
        <end position="522"/>
    </location>
</feature>
<sequence length="809" mass="92830">MDSVAVLKFPEKDKKYKVIRSHAQKYFMKVQKNGTSEHVPLPRPKRKAAHPYPQKASKNALTTSKVTRPLQSSYALSESSFIYRPNSSSVLRTAVSSVPLPSWSYNLTPQVGILPKRTRPHNDDNTTPQHHTNNPHERHSTNTGERLNIIMIAAVTNMKNDKKEKEFGNDENEESERGKTRTQTHFRARTDQYRGCERRSFKPSFFSFVQAFSLVRLLSRCVVRLLVRSSLRSLSVFEACILGFVLSSFFKTCVETLEDLCGFVFHLYPTHSVEPFHPLCGSVVGLSSTEKPLHFSWRLLISMDSSIIIEMNHLLRQCHVDRIRMTPFMWCLNINNPVEVNLKLLKVMVCRWVGNDNSFRVSQKLVPFRVVDVLMSLGLEIGGLEIPFDEVVGGLVGQMFKSKTISLKDLTDMFNVIVDDKNIDVDVAWAVERLSLHGHPSHRFFPRIMRWFPFKSRTEKIEHIFMTGDLKMEWYVRNEDRHRPEIRAAFNMDDGGMSEGSLGEGSKVDKDDDDDESSDDGAWEAGAEERLRKNNEDIRALNAKIGVLARELFEIYQTLIFHEADACGTDEEVGGGVDEGHGVGEREVVPLAIPPLRSFVGDPSTSVDVNQLYTAVSIREMNVHRYMHHILTDYRKRPQNRHVFTLHNYNTYLRSDHFGLEELPKADFLFLPFVHDDHWWCYSVKLRSMEIFVIDSLGKGIRDRKRIDTAVAENMARFFCILINIPEGSIGPLTVKQANIPSQPNLHDCGVIMLKAMEIWDGDEKYNGKSMPEYTTEELLGIRKKYVCDWILDNENIRRMEALQLYGIV</sequence>
<dbReference type="Proteomes" id="UP000743370">
    <property type="component" value="Unassembled WGS sequence"/>
</dbReference>
<keyword evidence="2" id="KW-0645">Protease</keyword>
<evidence type="ECO:0000256" key="2">
    <source>
        <dbReference type="ARBA" id="ARBA00022670"/>
    </source>
</evidence>
<evidence type="ECO:0000313" key="7">
    <source>
        <dbReference type="EMBL" id="KAG2409736.1"/>
    </source>
</evidence>
<evidence type="ECO:0000313" key="8">
    <source>
        <dbReference type="Proteomes" id="UP000743370"/>
    </source>
</evidence>
<evidence type="ECO:0000259" key="6">
    <source>
        <dbReference type="PROSITE" id="PS50600"/>
    </source>
</evidence>
<organism evidence="7 8">
    <name type="scientific">Phaseolus angularis</name>
    <name type="common">Azuki bean</name>
    <name type="synonym">Vigna angularis</name>
    <dbReference type="NCBI Taxonomy" id="3914"/>
    <lineage>
        <taxon>Eukaryota</taxon>
        <taxon>Viridiplantae</taxon>
        <taxon>Streptophyta</taxon>
        <taxon>Embryophyta</taxon>
        <taxon>Tracheophyta</taxon>
        <taxon>Spermatophyta</taxon>
        <taxon>Magnoliopsida</taxon>
        <taxon>eudicotyledons</taxon>
        <taxon>Gunneridae</taxon>
        <taxon>Pentapetalae</taxon>
        <taxon>rosids</taxon>
        <taxon>fabids</taxon>
        <taxon>Fabales</taxon>
        <taxon>Fabaceae</taxon>
        <taxon>Papilionoideae</taxon>
        <taxon>50 kb inversion clade</taxon>
        <taxon>NPAAA clade</taxon>
        <taxon>indigoferoid/millettioid clade</taxon>
        <taxon>Phaseoleae</taxon>
        <taxon>Vigna</taxon>
    </lineage>
</organism>
<feature type="compositionally biased region" description="Polar residues" evidence="5">
    <location>
        <begin position="56"/>
        <end position="65"/>
    </location>
</feature>
<dbReference type="Pfam" id="PF02902">
    <property type="entry name" value="Peptidase_C48"/>
    <property type="match status" value="1"/>
</dbReference>